<gene>
    <name evidence="6" type="ORF">GCM10009802_53480</name>
</gene>
<dbReference type="SUPFAM" id="SSF46689">
    <property type="entry name" value="Homeodomain-like"/>
    <property type="match status" value="1"/>
</dbReference>
<protein>
    <submittedName>
        <fullName evidence="6">TetR/AcrR family transcriptional regulator</fullName>
    </submittedName>
</protein>
<dbReference type="InterPro" id="IPR011075">
    <property type="entry name" value="TetR_C"/>
</dbReference>
<evidence type="ECO:0000313" key="7">
    <source>
        <dbReference type="Proteomes" id="UP001500443"/>
    </source>
</evidence>
<dbReference type="Pfam" id="PF00440">
    <property type="entry name" value="TetR_N"/>
    <property type="match status" value="1"/>
</dbReference>
<keyword evidence="7" id="KW-1185">Reference proteome</keyword>
<dbReference type="PANTHER" id="PTHR30055">
    <property type="entry name" value="HTH-TYPE TRANSCRIPTIONAL REGULATOR RUTR"/>
    <property type="match status" value="1"/>
</dbReference>
<dbReference type="Pfam" id="PF16859">
    <property type="entry name" value="TetR_C_11"/>
    <property type="match status" value="1"/>
</dbReference>
<dbReference type="PANTHER" id="PTHR30055:SF225">
    <property type="entry name" value="TRANSCRIPTIONAL REGULATORY PROTEIN-RELATED"/>
    <property type="match status" value="1"/>
</dbReference>
<reference evidence="6 7" key="1">
    <citation type="journal article" date="2019" name="Int. J. Syst. Evol. Microbiol.">
        <title>The Global Catalogue of Microorganisms (GCM) 10K type strain sequencing project: providing services to taxonomists for standard genome sequencing and annotation.</title>
        <authorList>
            <consortium name="The Broad Institute Genomics Platform"/>
            <consortium name="The Broad Institute Genome Sequencing Center for Infectious Disease"/>
            <person name="Wu L."/>
            <person name="Ma J."/>
        </authorList>
    </citation>
    <scope>NUCLEOTIDE SEQUENCE [LARGE SCALE GENOMIC DNA]</scope>
    <source>
        <strain evidence="6 7">JCM 15481</strain>
    </source>
</reference>
<dbReference type="PROSITE" id="PS50977">
    <property type="entry name" value="HTH_TETR_2"/>
    <property type="match status" value="1"/>
</dbReference>
<proteinExistence type="predicted"/>
<dbReference type="InterPro" id="IPR009057">
    <property type="entry name" value="Homeodomain-like_sf"/>
</dbReference>
<dbReference type="Gene3D" id="1.10.10.60">
    <property type="entry name" value="Homeodomain-like"/>
    <property type="match status" value="1"/>
</dbReference>
<keyword evidence="3" id="KW-0804">Transcription</keyword>
<accession>A0ABN1ZIJ8</accession>
<keyword evidence="1" id="KW-0805">Transcription regulation</keyword>
<evidence type="ECO:0000256" key="4">
    <source>
        <dbReference type="PROSITE-ProRule" id="PRU00335"/>
    </source>
</evidence>
<dbReference type="Gene3D" id="1.10.357.10">
    <property type="entry name" value="Tetracycline Repressor, domain 2"/>
    <property type="match status" value="1"/>
</dbReference>
<dbReference type="EMBL" id="BAAAPF010000251">
    <property type="protein sequence ID" value="GAA1499594.1"/>
    <property type="molecule type" value="Genomic_DNA"/>
</dbReference>
<keyword evidence="2 4" id="KW-0238">DNA-binding</keyword>
<feature type="DNA-binding region" description="H-T-H motif" evidence="4">
    <location>
        <begin position="29"/>
        <end position="48"/>
    </location>
</feature>
<name>A0ABN1ZIJ8_9ACTN</name>
<comment type="caution">
    <text evidence="6">The sequence shown here is derived from an EMBL/GenBank/DDBJ whole genome shotgun (WGS) entry which is preliminary data.</text>
</comment>
<sequence length="190" mass="21166">MRRRGDVLERAILDATLVQLGAAGWKGLTIEGVAARAQTGKAAVYRRWASKAALVEDALRAGVPPLETQPDRGSLRADLTEFCRALRDRMYSSGGQALRAVLDECDREQAEQFHEVVMGQIIEPGKELIAELLRRGVERGDVRPEVNGDLVLDVLPAMMMYRHKTTGRDLSDEDMDEMVDQVMVPLLHTR</sequence>
<organism evidence="6 7">
    <name type="scientific">Streptomyces synnematoformans</name>
    <dbReference type="NCBI Taxonomy" id="415721"/>
    <lineage>
        <taxon>Bacteria</taxon>
        <taxon>Bacillati</taxon>
        <taxon>Actinomycetota</taxon>
        <taxon>Actinomycetes</taxon>
        <taxon>Kitasatosporales</taxon>
        <taxon>Streptomycetaceae</taxon>
        <taxon>Streptomyces</taxon>
    </lineage>
</organism>
<dbReference type="SUPFAM" id="SSF48498">
    <property type="entry name" value="Tetracyclin repressor-like, C-terminal domain"/>
    <property type="match status" value="1"/>
</dbReference>
<feature type="domain" description="HTH tetR-type" evidence="5">
    <location>
        <begin position="6"/>
        <end position="66"/>
    </location>
</feature>
<evidence type="ECO:0000256" key="3">
    <source>
        <dbReference type="ARBA" id="ARBA00023163"/>
    </source>
</evidence>
<dbReference type="InterPro" id="IPR001647">
    <property type="entry name" value="HTH_TetR"/>
</dbReference>
<evidence type="ECO:0000259" key="5">
    <source>
        <dbReference type="PROSITE" id="PS50977"/>
    </source>
</evidence>
<evidence type="ECO:0000313" key="6">
    <source>
        <dbReference type="EMBL" id="GAA1499594.1"/>
    </source>
</evidence>
<dbReference type="Proteomes" id="UP001500443">
    <property type="component" value="Unassembled WGS sequence"/>
</dbReference>
<dbReference type="InterPro" id="IPR050109">
    <property type="entry name" value="HTH-type_TetR-like_transc_reg"/>
</dbReference>
<evidence type="ECO:0000256" key="1">
    <source>
        <dbReference type="ARBA" id="ARBA00023015"/>
    </source>
</evidence>
<evidence type="ECO:0000256" key="2">
    <source>
        <dbReference type="ARBA" id="ARBA00023125"/>
    </source>
</evidence>
<dbReference type="InterPro" id="IPR036271">
    <property type="entry name" value="Tet_transcr_reg_TetR-rel_C_sf"/>
</dbReference>